<feature type="modified residue" description="4-aspartylphosphate" evidence="5">
    <location>
        <position position="56"/>
    </location>
</feature>
<accession>A0ABQ3YB56</accession>
<sequence>MNGTLRVVVADDHTLVREGMVRVLEQGGVDVLGTAATADGLLGQARAYRPDVVVTDLHMPPGDGRDGMWAARELRRGSPACAVVVVSQYLEEEFALELVEAGPTGVGYLLKQKIAVADTLLDAVRRVAAGGTALDPDVISGLVRRGRDEGPLGTLTAREREVLTLMAEGHSNAGIAARLFITVPAVERHVTGIFAKLGLGGPGGGRHRRVQAVLHYLRSTCS</sequence>
<keyword evidence="4" id="KW-0804">Transcription</keyword>
<dbReference type="EMBL" id="BOMI01000115">
    <property type="protein sequence ID" value="GID77239.1"/>
    <property type="molecule type" value="Genomic_DNA"/>
</dbReference>
<dbReference type="SMART" id="SM00448">
    <property type="entry name" value="REC"/>
    <property type="match status" value="1"/>
</dbReference>
<evidence type="ECO:0000256" key="3">
    <source>
        <dbReference type="ARBA" id="ARBA00023125"/>
    </source>
</evidence>
<dbReference type="InterPro" id="IPR058245">
    <property type="entry name" value="NreC/VraR/RcsB-like_REC"/>
</dbReference>
<dbReference type="CDD" id="cd06170">
    <property type="entry name" value="LuxR_C_like"/>
    <property type="match status" value="1"/>
</dbReference>
<dbReference type="CDD" id="cd17535">
    <property type="entry name" value="REC_NarL-like"/>
    <property type="match status" value="1"/>
</dbReference>
<dbReference type="RefSeq" id="WP_203770975.1">
    <property type="nucleotide sequence ID" value="NZ_BAAABO010000002.1"/>
</dbReference>
<organism evidence="8 9">
    <name type="scientific">Paractinoplanes deccanensis</name>
    <dbReference type="NCBI Taxonomy" id="113561"/>
    <lineage>
        <taxon>Bacteria</taxon>
        <taxon>Bacillati</taxon>
        <taxon>Actinomycetota</taxon>
        <taxon>Actinomycetes</taxon>
        <taxon>Micromonosporales</taxon>
        <taxon>Micromonosporaceae</taxon>
        <taxon>Paractinoplanes</taxon>
    </lineage>
</organism>
<proteinExistence type="predicted"/>
<dbReference type="PANTHER" id="PTHR43214">
    <property type="entry name" value="TWO-COMPONENT RESPONSE REGULATOR"/>
    <property type="match status" value="1"/>
</dbReference>
<name>A0ABQ3YB56_9ACTN</name>
<dbReference type="PROSITE" id="PS50043">
    <property type="entry name" value="HTH_LUXR_2"/>
    <property type="match status" value="1"/>
</dbReference>
<dbReference type="SUPFAM" id="SSF52172">
    <property type="entry name" value="CheY-like"/>
    <property type="match status" value="1"/>
</dbReference>
<dbReference type="Gene3D" id="3.40.50.2300">
    <property type="match status" value="1"/>
</dbReference>
<comment type="caution">
    <text evidence="8">The sequence shown here is derived from an EMBL/GenBank/DDBJ whole genome shotgun (WGS) entry which is preliminary data.</text>
</comment>
<dbReference type="PROSITE" id="PS50110">
    <property type="entry name" value="RESPONSE_REGULATORY"/>
    <property type="match status" value="1"/>
</dbReference>
<dbReference type="SMART" id="SM00421">
    <property type="entry name" value="HTH_LUXR"/>
    <property type="match status" value="1"/>
</dbReference>
<keyword evidence="1 5" id="KW-0597">Phosphoprotein</keyword>
<dbReference type="InterPro" id="IPR016032">
    <property type="entry name" value="Sig_transdc_resp-reg_C-effctor"/>
</dbReference>
<dbReference type="InterPro" id="IPR039420">
    <property type="entry name" value="WalR-like"/>
</dbReference>
<dbReference type="InterPro" id="IPR000792">
    <property type="entry name" value="Tscrpt_reg_LuxR_C"/>
</dbReference>
<dbReference type="Pfam" id="PF00196">
    <property type="entry name" value="GerE"/>
    <property type="match status" value="1"/>
</dbReference>
<protein>
    <submittedName>
        <fullName evidence="8">DNA-binding response regulator</fullName>
    </submittedName>
</protein>
<dbReference type="Proteomes" id="UP000609879">
    <property type="component" value="Unassembled WGS sequence"/>
</dbReference>
<dbReference type="InterPro" id="IPR001789">
    <property type="entry name" value="Sig_transdc_resp-reg_receiver"/>
</dbReference>
<evidence type="ECO:0000313" key="8">
    <source>
        <dbReference type="EMBL" id="GID77239.1"/>
    </source>
</evidence>
<dbReference type="Pfam" id="PF00072">
    <property type="entry name" value="Response_reg"/>
    <property type="match status" value="1"/>
</dbReference>
<evidence type="ECO:0000256" key="1">
    <source>
        <dbReference type="ARBA" id="ARBA00022553"/>
    </source>
</evidence>
<evidence type="ECO:0000256" key="5">
    <source>
        <dbReference type="PROSITE-ProRule" id="PRU00169"/>
    </source>
</evidence>
<evidence type="ECO:0000259" key="6">
    <source>
        <dbReference type="PROSITE" id="PS50043"/>
    </source>
</evidence>
<dbReference type="InterPro" id="IPR011006">
    <property type="entry name" value="CheY-like_superfamily"/>
</dbReference>
<keyword evidence="9" id="KW-1185">Reference proteome</keyword>
<reference evidence="8 9" key="1">
    <citation type="submission" date="2021-01" db="EMBL/GenBank/DDBJ databases">
        <title>Whole genome shotgun sequence of Actinoplanes deccanensis NBRC 13994.</title>
        <authorList>
            <person name="Komaki H."/>
            <person name="Tamura T."/>
        </authorList>
    </citation>
    <scope>NUCLEOTIDE SEQUENCE [LARGE SCALE GENOMIC DNA]</scope>
    <source>
        <strain evidence="8 9">NBRC 13994</strain>
    </source>
</reference>
<dbReference type="SUPFAM" id="SSF46894">
    <property type="entry name" value="C-terminal effector domain of the bipartite response regulators"/>
    <property type="match status" value="1"/>
</dbReference>
<dbReference type="PANTHER" id="PTHR43214:SF24">
    <property type="entry name" value="TRANSCRIPTIONAL REGULATORY PROTEIN NARL-RELATED"/>
    <property type="match status" value="1"/>
</dbReference>
<evidence type="ECO:0000313" key="9">
    <source>
        <dbReference type="Proteomes" id="UP000609879"/>
    </source>
</evidence>
<keyword evidence="2" id="KW-0805">Transcription regulation</keyword>
<evidence type="ECO:0000256" key="4">
    <source>
        <dbReference type="ARBA" id="ARBA00023163"/>
    </source>
</evidence>
<evidence type="ECO:0000256" key="2">
    <source>
        <dbReference type="ARBA" id="ARBA00023015"/>
    </source>
</evidence>
<gene>
    <name evidence="8" type="ORF">Ade02nite_58800</name>
</gene>
<keyword evidence="3 8" id="KW-0238">DNA-binding</keyword>
<feature type="domain" description="HTH luxR-type" evidence="6">
    <location>
        <begin position="148"/>
        <end position="220"/>
    </location>
</feature>
<dbReference type="PRINTS" id="PR00038">
    <property type="entry name" value="HTHLUXR"/>
</dbReference>
<dbReference type="GO" id="GO:0003677">
    <property type="term" value="F:DNA binding"/>
    <property type="evidence" value="ECO:0007669"/>
    <property type="project" value="UniProtKB-KW"/>
</dbReference>
<feature type="domain" description="Response regulatory" evidence="7">
    <location>
        <begin position="6"/>
        <end position="128"/>
    </location>
</feature>
<evidence type="ECO:0000259" key="7">
    <source>
        <dbReference type="PROSITE" id="PS50110"/>
    </source>
</evidence>